<evidence type="ECO:0000313" key="4">
    <source>
        <dbReference type="Proteomes" id="UP000218887"/>
    </source>
</evidence>
<feature type="domain" description="AB hydrolase-1" evidence="2">
    <location>
        <begin position="27"/>
        <end position="158"/>
    </location>
</feature>
<evidence type="ECO:0000259" key="2">
    <source>
        <dbReference type="Pfam" id="PF00561"/>
    </source>
</evidence>
<evidence type="ECO:0000313" key="3">
    <source>
        <dbReference type="EMBL" id="PAV28229.1"/>
    </source>
</evidence>
<dbReference type="Gene3D" id="3.40.50.1820">
    <property type="entry name" value="alpha/beta hydrolase"/>
    <property type="match status" value="1"/>
</dbReference>
<dbReference type="InterPro" id="IPR050266">
    <property type="entry name" value="AB_hydrolase_sf"/>
</dbReference>
<dbReference type="RefSeq" id="WP_095656901.1">
    <property type="nucleotide sequence ID" value="NZ_NPOA01000014.1"/>
</dbReference>
<sequence>MTVIDDKYIEVDSGIELFIQDVGKGDPIVFIPGFTFTTEVFSKQVEYFSKMNRVIVIDPRSHGRSIVTTQGNDYVTHGEDLASVIQQLKLKNVTLVGWSFGCFTVWEYLKQNGVDNVKSLVLVDMPPKSLSVNDTDWVEGSLDDIAAIYNTSLRNPKGQRAFIIDYITQVMVQRELQTEELTWLVEQSLKTPYYIAANLFASGMFSDYREIAKTASKSIPTLTVVAEHWAETANPYIKRTYPESEITVLGGHMMFWEYDDKFNTMVDRFLQEQ</sequence>
<dbReference type="PANTHER" id="PTHR43798">
    <property type="entry name" value="MONOACYLGLYCEROL LIPASE"/>
    <property type="match status" value="1"/>
</dbReference>
<comment type="caution">
    <text evidence="3">The sequence shown here is derived from an EMBL/GenBank/DDBJ whole genome shotgun (WGS) entry which is preliminary data.</text>
</comment>
<dbReference type="SUPFAM" id="SSF53474">
    <property type="entry name" value="alpha/beta-Hydrolases"/>
    <property type="match status" value="1"/>
</dbReference>
<dbReference type="AlphaFoldDB" id="A0A2A2I934"/>
<dbReference type="Pfam" id="PF00561">
    <property type="entry name" value="Abhydrolase_1"/>
    <property type="match status" value="1"/>
</dbReference>
<dbReference type="OrthoDB" id="9773293at2"/>
<gene>
    <name evidence="3" type="ORF">CIL05_17845</name>
</gene>
<dbReference type="GO" id="GO:0016020">
    <property type="term" value="C:membrane"/>
    <property type="evidence" value="ECO:0007669"/>
    <property type="project" value="TreeGrafter"/>
</dbReference>
<protein>
    <submittedName>
        <fullName evidence="3">Alpha/beta hydrolase</fullName>
    </submittedName>
</protein>
<dbReference type="InterPro" id="IPR000073">
    <property type="entry name" value="AB_hydrolase_1"/>
</dbReference>
<proteinExistence type="predicted"/>
<keyword evidence="1 3" id="KW-0378">Hydrolase</keyword>
<dbReference type="PANTHER" id="PTHR43798:SF31">
    <property type="entry name" value="AB HYDROLASE SUPERFAMILY PROTEIN YCLE"/>
    <property type="match status" value="1"/>
</dbReference>
<dbReference type="EMBL" id="NPOA01000014">
    <property type="protein sequence ID" value="PAV28229.1"/>
    <property type="molecule type" value="Genomic_DNA"/>
</dbReference>
<dbReference type="GO" id="GO:0016787">
    <property type="term" value="F:hydrolase activity"/>
    <property type="evidence" value="ECO:0007669"/>
    <property type="project" value="UniProtKB-KW"/>
</dbReference>
<organism evidence="3 4">
    <name type="scientific">Virgibacillus profundi</name>
    <dbReference type="NCBI Taxonomy" id="2024555"/>
    <lineage>
        <taxon>Bacteria</taxon>
        <taxon>Bacillati</taxon>
        <taxon>Bacillota</taxon>
        <taxon>Bacilli</taxon>
        <taxon>Bacillales</taxon>
        <taxon>Bacillaceae</taxon>
        <taxon>Virgibacillus</taxon>
    </lineage>
</organism>
<accession>A0A2A2I934</accession>
<dbReference type="Proteomes" id="UP000218887">
    <property type="component" value="Unassembled WGS sequence"/>
</dbReference>
<evidence type="ECO:0000256" key="1">
    <source>
        <dbReference type="ARBA" id="ARBA00022801"/>
    </source>
</evidence>
<name>A0A2A2I934_9BACI</name>
<reference evidence="3 4" key="1">
    <citation type="submission" date="2017-08" db="EMBL/GenBank/DDBJ databases">
        <title>Virgibacillus indicus sp. nov. and Virgibacillus profoundi sp. nov, two moderately halophilic bacteria isolated from marine sediment by using the Microfluidic Streak Plate.</title>
        <authorList>
            <person name="Xu B."/>
            <person name="Hu B."/>
            <person name="Wang J."/>
            <person name="Zhu Y."/>
            <person name="Huang L."/>
            <person name="Du W."/>
            <person name="Huang Y."/>
        </authorList>
    </citation>
    <scope>NUCLEOTIDE SEQUENCE [LARGE SCALE GENOMIC DNA]</scope>
    <source>
        <strain evidence="3 4">IO3-P3-H5</strain>
    </source>
</reference>
<dbReference type="InterPro" id="IPR029058">
    <property type="entry name" value="AB_hydrolase_fold"/>
</dbReference>
<keyword evidence="4" id="KW-1185">Reference proteome</keyword>